<organism evidence="2">
    <name type="scientific">Oryza meridionalis</name>
    <dbReference type="NCBI Taxonomy" id="40149"/>
    <lineage>
        <taxon>Eukaryota</taxon>
        <taxon>Viridiplantae</taxon>
        <taxon>Streptophyta</taxon>
        <taxon>Embryophyta</taxon>
        <taxon>Tracheophyta</taxon>
        <taxon>Spermatophyta</taxon>
        <taxon>Magnoliopsida</taxon>
        <taxon>Liliopsida</taxon>
        <taxon>Poales</taxon>
        <taxon>Poaceae</taxon>
        <taxon>BOP clade</taxon>
        <taxon>Oryzoideae</taxon>
        <taxon>Oryzeae</taxon>
        <taxon>Oryzinae</taxon>
        <taxon>Oryza</taxon>
    </lineage>
</organism>
<accession>A0A0E0F267</accession>
<evidence type="ECO:0000313" key="3">
    <source>
        <dbReference type="Proteomes" id="UP000008021"/>
    </source>
</evidence>
<proteinExistence type="predicted"/>
<protein>
    <submittedName>
        <fullName evidence="2">Uncharacterized protein</fullName>
    </submittedName>
</protein>
<evidence type="ECO:0000313" key="2">
    <source>
        <dbReference type="EnsemblPlants" id="OMERI11G02200.1"/>
    </source>
</evidence>
<evidence type="ECO:0000256" key="1">
    <source>
        <dbReference type="SAM" id="MobiDB-lite"/>
    </source>
</evidence>
<feature type="compositionally biased region" description="Gly residues" evidence="1">
    <location>
        <begin position="153"/>
        <end position="164"/>
    </location>
</feature>
<feature type="compositionally biased region" description="Low complexity" evidence="1">
    <location>
        <begin position="31"/>
        <end position="43"/>
    </location>
</feature>
<dbReference type="HOGENOM" id="CLU_1542497_0_0_1"/>
<feature type="region of interest" description="Disordered" evidence="1">
    <location>
        <begin position="19"/>
        <end position="78"/>
    </location>
</feature>
<dbReference type="Gramene" id="OMERI11G02200.1">
    <property type="protein sequence ID" value="OMERI11G02200.1"/>
    <property type="gene ID" value="OMERI11G02200"/>
</dbReference>
<feature type="compositionally biased region" description="Basic and acidic residues" evidence="1">
    <location>
        <begin position="134"/>
        <end position="147"/>
    </location>
</feature>
<keyword evidence="3" id="KW-1185">Reference proteome</keyword>
<sequence>MTVVEPCPDEEATATAILTLRPNEPQDLERSVPSPLSLSSSRSALTPPGAAAAHCFGRLRPSPSPPKAGSGRPATAPPNAIAGWVVVRPGTTDVWTATSAARRHHRFGRCSTRLPRRRFAWRRRRFVCPAAVEGGEKTEATERETCRSRSATGGRGAWVAGGEGSWRPEGDWGK</sequence>
<feature type="region of interest" description="Disordered" evidence="1">
    <location>
        <begin position="134"/>
        <end position="174"/>
    </location>
</feature>
<reference evidence="2" key="1">
    <citation type="submission" date="2015-04" db="UniProtKB">
        <authorList>
            <consortium name="EnsemblPlants"/>
        </authorList>
    </citation>
    <scope>IDENTIFICATION</scope>
</reference>
<dbReference type="Proteomes" id="UP000008021">
    <property type="component" value="Chromosome 11"/>
</dbReference>
<name>A0A0E0F267_9ORYZ</name>
<dbReference type="AlphaFoldDB" id="A0A0E0F267"/>
<dbReference type="EnsemblPlants" id="OMERI11G02200.1">
    <property type="protein sequence ID" value="OMERI11G02200.1"/>
    <property type="gene ID" value="OMERI11G02200"/>
</dbReference>
<reference evidence="2" key="2">
    <citation type="submission" date="2018-05" db="EMBL/GenBank/DDBJ databases">
        <title>OmerRS3 (Oryza meridionalis Reference Sequence Version 3).</title>
        <authorList>
            <person name="Zhang J."/>
            <person name="Kudrna D."/>
            <person name="Lee S."/>
            <person name="Talag J."/>
            <person name="Welchert J."/>
            <person name="Wing R.A."/>
        </authorList>
    </citation>
    <scope>NUCLEOTIDE SEQUENCE [LARGE SCALE GENOMIC DNA]</scope>
    <source>
        <strain evidence="2">cv. OR44</strain>
    </source>
</reference>